<comment type="caution">
    <text evidence="1">The sequence shown here is derived from an EMBL/GenBank/DDBJ whole genome shotgun (WGS) entry which is preliminary data.</text>
</comment>
<dbReference type="GO" id="GO:0005634">
    <property type="term" value="C:nucleus"/>
    <property type="evidence" value="ECO:0007669"/>
    <property type="project" value="TreeGrafter"/>
</dbReference>
<gene>
    <name evidence="1" type="ORF">CVT24_004631</name>
</gene>
<dbReference type="PANTHER" id="PTHR31285">
    <property type="entry name" value="NICOTINAMIDE MONONUCLEOTIDE ADENYLYLTRANSFERASE"/>
    <property type="match status" value="1"/>
</dbReference>
<reference evidence="1 2" key="1">
    <citation type="journal article" date="2018" name="Evol. Lett.">
        <title>Horizontal gene cluster transfer increased hallucinogenic mushroom diversity.</title>
        <authorList>
            <person name="Reynolds H.T."/>
            <person name="Vijayakumar V."/>
            <person name="Gluck-Thaler E."/>
            <person name="Korotkin H.B."/>
            <person name="Matheny P.B."/>
            <person name="Slot J.C."/>
        </authorList>
    </citation>
    <scope>NUCLEOTIDE SEQUENCE [LARGE SCALE GENOMIC DNA]</scope>
    <source>
        <strain evidence="1 2">2629</strain>
    </source>
</reference>
<proteinExistence type="predicted"/>
<dbReference type="GO" id="GO:0000309">
    <property type="term" value="F:nicotinamide-nucleotide adenylyltransferase activity"/>
    <property type="evidence" value="ECO:0007669"/>
    <property type="project" value="TreeGrafter"/>
</dbReference>
<dbReference type="InParanoid" id="A0A409YSH7"/>
<dbReference type="OrthoDB" id="5591297at2759"/>
<protein>
    <recommendedName>
        <fullName evidence="3">Nicotinamide-nucleotide adenylyltransferase</fullName>
    </recommendedName>
</protein>
<dbReference type="SUPFAM" id="SSF52374">
    <property type="entry name" value="Nucleotidylyl transferase"/>
    <property type="match status" value="1"/>
</dbReference>
<dbReference type="PANTHER" id="PTHR31285:SF0">
    <property type="entry name" value="NICOTINAMIDE MONONUCLEOTIDE ADENYLYLTRANSFERASE"/>
    <property type="match status" value="1"/>
</dbReference>
<dbReference type="Gene3D" id="3.40.50.620">
    <property type="entry name" value="HUPs"/>
    <property type="match status" value="1"/>
</dbReference>
<evidence type="ECO:0008006" key="3">
    <source>
        <dbReference type="Google" id="ProtNLM"/>
    </source>
</evidence>
<dbReference type="FunCoup" id="A0A409YSH7">
    <property type="interactions" value="214"/>
</dbReference>
<dbReference type="STRING" id="181874.A0A409YSH7"/>
<sequence>MQSSLKVTAAPLLQRLQQGLARPPVELVQAPNLRWPFHANHNRNTLRIAILDSSFNPPTLAHLALANAARPTFDKHKPNHEAAEEDYDAKLLLLSVKNVDKTLKPGDATYIQRLEMMELLAKHIRHHPPVTTTRTNSETGAPNVAIAIIDEPTFIGKSQVLLEFLRRRFQSLSTSSEDGGSSTEPPEIELTFLVGKDTLERLFAPRYYASESFMVASLRKFMAPAPYGDNSRVVCAHRVSTSTIINPSAAEAEEAQARRTVKLAQEFVDNGRIAMIEIGDKLSRYSSSAVRGAIHAVGIDDRDGREAVWKSLVSKDVAQYITDSRLYVNNL</sequence>
<dbReference type="AlphaFoldDB" id="A0A409YSH7"/>
<accession>A0A409YSH7</accession>
<dbReference type="GO" id="GO:0016887">
    <property type="term" value="F:ATP hydrolysis activity"/>
    <property type="evidence" value="ECO:0007669"/>
    <property type="project" value="TreeGrafter"/>
</dbReference>
<evidence type="ECO:0000313" key="2">
    <source>
        <dbReference type="Proteomes" id="UP000284842"/>
    </source>
</evidence>
<dbReference type="InterPro" id="IPR014729">
    <property type="entry name" value="Rossmann-like_a/b/a_fold"/>
</dbReference>
<dbReference type="EMBL" id="NHTK01000723">
    <property type="protein sequence ID" value="PPR05967.1"/>
    <property type="molecule type" value="Genomic_DNA"/>
</dbReference>
<organism evidence="1 2">
    <name type="scientific">Panaeolus cyanescens</name>
    <dbReference type="NCBI Taxonomy" id="181874"/>
    <lineage>
        <taxon>Eukaryota</taxon>
        <taxon>Fungi</taxon>
        <taxon>Dikarya</taxon>
        <taxon>Basidiomycota</taxon>
        <taxon>Agaricomycotina</taxon>
        <taxon>Agaricomycetes</taxon>
        <taxon>Agaricomycetidae</taxon>
        <taxon>Agaricales</taxon>
        <taxon>Agaricineae</taxon>
        <taxon>Galeropsidaceae</taxon>
        <taxon>Panaeolus</taxon>
    </lineage>
</organism>
<dbReference type="Proteomes" id="UP000284842">
    <property type="component" value="Unassembled WGS sequence"/>
</dbReference>
<keyword evidence="2" id="KW-1185">Reference proteome</keyword>
<evidence type="ECO:0000313" key="1">
    <source>
        <dbReference type="EMBL" id="PPR05967.1"/>
    </source>
</evidence>
<name>A0A409YSH7_9AGAR</name>
<dbReference type="GO" id="GO:0005737">
    <property type="term" value="C:cytoplasm"/>
    <property type="evidence" value="ECO:0007669"/>
    <property type="project" value="TreeGrafter"/>
</dbReference>